<dbReference type="SMART" id="SM00448">
    <property type="entry name" value="REC"/>
    <property type="match status" value="1"/>
</dbReference>
<evidence type="ECO:0000313" key="10">
    <source>
        <dbReference type="Proteomes" id="UP001601444"/>
    </source>
</evidence>
<protein>
    <submittedName>
        <fullName evidence="9">Response regulator transcription factor</fullName>
    </submittedName>
</protein>
<evidence type="ECO:0000259" key="8">
    <source>
        <dbReference type="PROSITE" id="PS51755"/>
    </source>
</evidence>
<evidence type="ECO:0000256" key="6">
    <source>
        <dbReference type="PROSITE-ProRule" id="PRU01091"/>
    </source>
</evidence>
<evidence type="ECO:0000256" key="3">
    <source>
        <dbReference type="ARBA" id="ARBA00023125"/>
    </source>
</evidence>
<comment type="caution">
    <text evidence="5">Lacks conserved residue(s) required for the propagation of feature annotation.</text>
</comment>
<dbReference type="PANTHER" id="PTHR48111:SF4">
    <property type="entry name" value="DNA-BINDING DUAL TRANSCRIPTIONAL REGULATOR OMPR"/>
    <property type="match status" value="1"/>
</dbReference>
<dbReference type="PROSITE" id="PS51755">
    <property type="entry name" value="OMPR_PHOB"/>
    <property type="match status" value="1"/>
</dbReference>
<keyword evidence="2" id="KW-0805">Transcription regulation</keyword>
<dbReference type="InterPro" id="IPR039420">
    <property type="entry name" value="WalR-like"/>
</dbReference>
<dbReference type="Gene3D" id="3.40.50.2300">
    <property type="match status" value="1"/>
</dbReference>
<dbReference type="PANTHER" id="PTHR48111">
    <property type="entry name" value="REGULATOR OF RPOS"/>
    <property type="match status" value="1"/>
</dbReference>
<evidence type="ECO:0000256" key="4">
    <source>
        <dbReference type="ARBA" id="ARBA00023163"/>
    </source>
</evidence>
<accession>A0ABW6PVC3</accession>
<dbReference type="InterPro" id="IPR036388">
    <property type="entry name" value="WH-like_DNA-bd_sf"/>
</dbReference>
<evidence type="ECO:0000259" key="7">
    <source>
        <dbReference type="PROSITE" id="PS50110"/>
    </source>
</evidence>
<feature type="DNA-binding region" description="OmpR/PhoB-type" evidence="6">
    <location>
        <begin position="139"/>
        <end position="233"/>
    </location>
</feature>
<reference evidence="9 10" key="1">
    <citation type="submission" date="2024-10" db="EMBL/GenBank/DDBJ databases">
        <title>The Natural Products Discovery Center: Release of the First 8490 Sequenced Strains for Exploring Actinobacteria Biosynthetic Diversity.</title>
        <authorList>
            <person name="Kalkreuter E."/>
            <person name="Kautsar S.A."/>
            <person name="Yang D."/>
            <person name="Bader C.D."/>
            <person name="Teijaro C.N."/>
            <person name="Fluegel L."/>
            <person name="Davis C.M."/>
            <person name="Simpson J.R."/>
            <person name="Lauterbach L."/>
            <person name="Steele A.D."/>
            <person name="Gui C."/>
            <person name="Meng S."/>
            <person name="Li G."/>
            <person name="Viehrig K."/>
            <person name="Ye F."/>
            <person name="Su P."/>
            <person name="Kiefer A.F."/>
            <person name="Nichols A."/>
            <person name="Cepeda A.J."/>
            <person name="Yan W."/>
            <person name="Fan B."/>
            <person name="Jiang Y."/>
            <person name="Adhikari A."/>
            <person name="Zheng C.-J."/>
            <person name="Schuster L."/>
            <person name="Cowan T.M."/>
            <person name="Smanski M.J."/>
            <person name="Chevrette M.G."/>
            <person name="De Carvalho L.P.S."/>
            <person name="Shen B."/>
        </authorList>
    </citation>
    <scope>NUCLEOTIDE SEQUENCE [LARGE SCALE GENOMIC DNA]</scope>
    <source>
        <strain evidence="9 10">NPDC004045</strain>
    </source>
</reference>
<dbReference type="Pfam" id="PF00072">
    <property type="entry name" value="Response_reg"/>
    <property type="match status" value="1"/>
</dbReference>
<proteinExistence type="predicted"/>
<keyword evidence="10" id="KW-1185">Reference proteome</keyword>
<dbReference type="Gene3D" id="6.10.250.690">
    <property type="match status" value="1"/>
</dbReference>
<gene>
    <name evidence="9" type="ORF">ACFYTF_25095</name>
</gene>
<name>A0ABW6PVC3_9NOCA</name>
<dbReference type="Gene3D" id="1.10.10.10">
    <property type="entry name" value="Winged helix-like DNA-binding domain superfamily/Winged helix DNA-binding domain"/>
    <property type="match status" value="1"/>
</dbReference>
<feature type="domain" description="OmpR/PhoB-type" evidence="8">
    <location>
        <begin position="139"/>
        <end position="233"/>
    </location>
</feature>
<dbReference type="InterPro" id="IPR001789">
    <property type="entry name" value="Sig_transdc_resp-reg_receiver"/>
</dbReference>
<evidence type="ECO:0000313" key="9">
    <source>
        <dbReference type="EMBL" id="MFF0546120.1"/>
    </source>
</evidence>
<keyword evidence="1" id="KW-0597">Phosphoprotein</keyword>
<evidence type="ECO:0000256" key="1">
    <source>
        <dbReference type="ARBA" id="ARBA00022553"/>
    </source>
</evidence>
<comment type="caution">
    <text evidence="9">The sequence shown here is derived from an EMBL/GenBank/DDBJ whole genome shotgun (WGS) entry which is preliminary data.</text>
</comment>
<dbReference type="PROSITE" id="PS50110">
    <property type="entry name" value="RESPONSE_REGULATORY"/>
    <property type="match status" value="1"/>
</dbReference>
<dbReference type="InterPro" id="IPR001867">
    <property type="entry name" value="OmpR/PhoB-type_DNA-bd"/>
</dbReference>
<dbReference type="EMBL" id="JBIAMX010000018">
    <property type="protein sequence ID" value="MFF0546120.1"/>
    <property type="molecule type" value="Genomic_DNA"/>
</dbReference>
<evidence type="ECO:0000256" key="2">
    <source>
        <dbReference type="ARBA" id="ARBA00023015"/>
    </source>
</evidence>
<dbReference type="CDD" id="cd00383">
    <property type="entry name" value="trans_reg_C"/>
    <property type="match status" value="1"/>
</dbReference>
<dbReference type="RefSeq" id="WP_387702561.1">
    <property type="nucleotide sequence ID" value="NZ_JBIAMX010000018.1"/>
</dbReference>
<dbReference type="Proteomes" id="UP001601444">
    <property type="component" value="Unassembled WGS sequence"/>
</dbReference>
<dbReference type="SUPFAM" id="SSF52172">
    <property type="entry name" value="CheY-like"/>
    <property type="match status" value="1"/>
</dbReference>
<evidence type="ECO:0000256" key="5">
    <source>
        <dbReference type="PROSITE-ProRule" id="PRU00169"/>
    </source>
</evidence>
<feature type="domain" description="Response regulatory" evidence="7">
    <location>
        <begin position="10"/>
        <end position="128"/>
    </location>
</feature>
<keyword evidence="3 6" id="KW-0238">DNA-binding</keyword>
<dbReference type="InterPro" id="IPR011006">
    <property type="entry name" value="CheY-like_superfamily"/>
</dbReference>
<dbReference type="Pfam" id="PF00486">
    <property type="entry name" value="Trans_reg_C"/>
    <property type="match status" value="1"/>
</dbReference>
<keyword evidence="4" id="KW-0804">Transcription</keyword>
<sequence length="240" mass="26012">MPRSVSPGATVLVAAADPLLRDAVRRHLARAGHRVLVAADGAAVLDLAAAPDAADPVDLAVLTAELPDVDGVTACRILRARDRAQVPLVLLTGGADADRIAALDAGADDALSVPFDPRELTLRVAAVLRRARWWPRPDDEVLADGPLRVHPRSQRVDIDGAEVDLTPREFALLAFLLRHRGRVFGREELLERVWGWQVGDLSTVTVHVKRLRAKLGPHHRIDTLWGRGYAWDRAAEAAAG</sequence>
<dbReference type="SMART" id="SM00862">
    <property type="entry name" value="Trans_reg_C"/>
    <property type="match status" value="1"/>
</dbReference>
<organism evidence="9 10">
    <name type="scientific">Nocardia thailandica</name>
    <dbReference type="NCBI Taxonomy" id="257275"/>
    <lineage>
        <taxon>Bacteria</taxon>
        <taxon>Bacillati</taxon>
        <taxon>Actinomycetota</taxon>
        <taxon>Actinomycetes</taxon>
        <taxon>Mycobacteriales</taxon>
        <taxon>Nocardiaceae</taxon>
        <taxon>Nocardia</taxon>
    </lineage>
</organism>